<feature type="region of interest" description="Disordered" evidence="10">
    <location>
        <begin position="51"/>
        <end position="90"/>
    </location>
</feature>
<evidence type="ECO:0000256" key="9">
    <source>
        <dbReference type="ARBA" id="ARBA00025413"/>
    </source>
</evidence>
<feature type="compositionally biased region" description="Basic and acidic residues" evidence="10">
    <location>
        <begin position="51"/>
        <end position="62"/>
    </location>
</feature>
<feature type="compositionally biased region" description="Basic and acidic residues" evidence="10">
    <location>
        <begin position="77"/>
        <end position="90"/>
    </location>
</feature>
<evidence type="ECO:0000256" key="4">
    <source>
        <dbReference type="ARBA" id="ARBA00022792"/>
    </source>
</evidence>
<accession>A0A284QUW3</accession>
<evidence type="ECO:0000256" key="8">
    <source>
        <dbReference type="ARBA" id="ARBA00023186"/>
    </source>
</evidence>
<keyword evidence="6" id="KW-0496">Mitochondrion</keyword>
<evidence type="ECO:0000256" key="10">
    <source>
        <dbReference type="SAM" id="MobiDB-lite"/>
    </source>
</evidence>
<protein>
    <recommendedName>
        <fullName evidence="13">Assembly factor CBP4</fullName>
    </recommendedName>
</protein>
<sequence>MSAPGFPWFKVTGATAGLLGLGYLLMKTTVPTEEQLYNRMPLDMQRKVDAARAARLQREEQTTRQIQAQSAQDDSDPDLRKPIWDSSRRK</sequence>
<keyword evidence="12" id="KW-1185">Reference proteome</keyword>
<evidence type="ECO:0008006" key="13">
    <source>
        <dbReference type="Google" id="ProtNLM"/>
    </source>
</evidence>
<evidence type="ECO:0000313" key="12">
    <source>
        <dbReference type="Proteomes" id="UP000219338"/>
    </source>
</evidence>
<keyword evidence="4" id="KW-0999">Mitochondrion inner membrane</keyword>
<keyword evidence="7" id="KW-0472">Membrane</keyword>
<reference evidence="12" key="1">
    <citation type="journal article" date="2017" name="Nat. Ecol. Evol.">
        <title>Genome expansion and lineage-specific genetic innovations in the forest pathogenic fungi Armillaria.</title>
        <authorList>
            <person name="Sipos G."/>
            <person name="Prasanna A.N."/>
            <person name="Walter M.C."/>
            <person name="O'Connor E."/>
            <person name="Balint B."/>
            <person name="Krizsan K."/>
            <person name="Kiss B."/>
            <person name="Hess J."/>
            <person name="Varga T."/>
            <person name="Slot J."/>
            <person name="Riley R."/>
            <person name="Boka B."/>
            <person name="Rigling D."/>
            <person name="Barry K."/>
            <person name="Lee J."/>
            <person name="Mihaltcheva S."/>
            <person name="LaButti K."/>
            <person name="Lipzen A."/>
            <person name="Waldron R."/>
            <person name="Moloney N.M."/>
            <person name="Sperisen C."/>
            <person name="Kredics L."/>
            <person name="Vagvoelgyi C."/>
            <person name="Patrignani A."/>
            <person name="Fitzpatrick D."/>
            <person name="Nagy I."/>
            <person name="Doyle S."/>
            <person name="Anderson J.B."/>
            <person name="Grigoriev I.V."/>
            <person name="Gueldener U."/>
            <person name="Muensterkoetter M."/>
            <person name="Nagy L.G."/>
        </authorList>
    </citation>
    <scope>NUCLEOTIDE SEQUENCE [LARGE SCALE GENOMIC DNA]</scope>
    <source>
        <strain evidence="12">C18/9</strain>
    </source>
</reference>
<evidence type="ECO:0000256" key="5">
    <source>
        <dbReference type="ARBA" id="ARBA00022989"/>
    </source>
</evidence>
<name>A0A284QUW3_ARMOS</name>
<dbReference type="Proteomes" id="UP000219338">
    <property type="component" value="Unassembled WGS sequence"/>
</dbReference>
<comment type="subcellular location">
    <subcellularLocation>
        <location evidence="1">Mitochondrion inner membrane</location>
        <topology evidence="1">Single-pass membrane protein</topology>
    </subcellularLocation>
</comment>
<proteinExistence type="inferred from homology"/>
<keyword evidence="5" id="KW-1133">Transmembrane helix</keyword>
<dbReference type="STRING" id="47428.A0A284QUW3"/>
<comment type="similarity">
    <text evidence="2">Belongs to the CBP4 family.</text>
</comment>
<organism evidence="11 12">
    <name type="scientific">Armillaria ostoyae</name>
    <name type="common">Armillaria root rot fungus</name>
    <dbReference type="NCBI Taxonomy" id="47428"/>
    <lineage>
        <taxon>Eukaryota</taxon>
        <taxon>Fungi</taxon>
        <taxon>Dikarya</taxon>
        <taxon>Basidiomycota</taxon>
        <taxon>Agaricomycotina</taxon>
        <taxon>Agaricomycetes</taxon>
        <taxon>Agaricomycetidae</taxon>
        <taxon>Agaricales</taxon>
        <taxon>Marasmiineae</taxon>
        <taxon>Physalacriaceae</taxon>
        <taxon>Armillaria</taxon>
    </lineage>
</organism>
<evidence type="ECO:0000256" key="1">
    <source>
        <dbReference type="ARBA" id="ARBA00004434"/>
    </source>
</evidence>
<dbReference type="EMBL" id="FUEG01000002">
    <property type="protein sequence ID" value="SJL00246.1"/>
    <property type="molecule type" value="Genomic_DNA"/>
</dbReference>
<comment type="function">
    <text evidence="9">Essential for the assembly of ubiquinol-cytochrome c reductase. It has a direct effect on the correct occurrence of the Rieske protein, core 4, core 5 and apocytochrome b.</text>
</comment>
<dbReference type="AlphaFoldDB" id="A0A284QUW3"/>
<evidence type="ECO:0000313" key="11">
    <source>
        <dbReference type="EMBL" id="SJL00246.1"/>
    </source>
</evidence>
<evidence type="ECO:0000256" key="3">
    <source>
        <dbReference type="ARBA" id="ARBA00022692"/>
    </source>
</evidence>
<evidence type="ECO:0000256" key="6">
    <source>
        <dbReference type="ARBA" id="ARBA00023128"/>
    </source>
</evidence>
<dbReference type="InterPro" id="IPR012420">
    <property type="entry name" value="Cbp4"/>
</dbReference>
<keyword evidence="8" id="KW-0143">Chaperone</keyword>
<evidence type="ECO:0000256" key="2">
    <source>
        <dbReference type="ARBA" id="ARBA00006780"/>
    </source>
</evidence>
<dbReference type="Pfam" id="PF07960">
    <property type="entry name" value="CBP4"/>
    <property type="match status" value="1"/>
</dbReference>
<dbReference type="GO" id="GO:0005743">
    <property type="term" value="C:mitochondrial inner membrane"/>
    <property type="evidence" value="ECO:0007669"/>
    <property type="project" value="UniProtKB-SubCell"/>
</dbReference>
<gene>
    <name evidence="11" type="ORF">ARMOST_03558</name>
</gene>
<evidence type="ECO:0000256" key="7">
    <source>
        <dbReference type="ARBA" id="ARBA00023136"/>
    </source>
</evidence>
<keyword evidence="3" id="KW-0812">Transmembrane</keyword>
<dbReference type="OMA" id="LYNRMPL"/>